<dbReference type="GO" id="GO:0016646">
    <property type="term" value="F:oxidoreductase activity, acting on the CH-NH group of donors, NAD or NADP as acceptor"/>
    <property type="evidence" value="ECO:0007669"/>
    <property type="project" value="UniProtKB-ARBA"/>
</dbReference>
<proteinExistence type="inferred from homology"/>
<dbReference type="EMBL" id="DSZY01000021">
    <property type="protein sequence ID" value="HGU40457.1"/>
    <property type="molecule type" value="Genomic_DNA"/>
</dbReference>
<evidence type="ECO:0000259" key="4">
    <source>
        <dbReference type="SMART" id="SM00903"/>
    </source>
</evidence>
<sequence>MKKFLEKPSKFYFHYPFPVAVVGVKAGDTVNFMSAAWHTQLSFDPPLYGVAVSPKRFTATLLGKTSEFSLNFLDFNDYQLAGIFGRLSGREVDKSRVAEGEWVLGKILRVPILERAISAYECKLVQSVPFGDHILYVGEIVGVHYVEEYFQGGIGKSTLLYAGNDRYSFADVSKTICFTKEDALETLRRLRSGSEEQ</sequence>
<accession>A0A7C4CDE8</accession>
<dbReference type="InterPro" id="IPR012349">
    <property type="entry name" value="Split_barrel_FMN-bd"/>
</dbReference>
<protein>
    <submittedName>
        <fullName evidence="5">Flavin reductase</fullName>
    </submittedName>
</protein>
<evidence type="ECO:0000256" key="1">
    <source>
        <dbReference type="ARBA" id="ARBA00001917"/>
    </source>
</evidence>
<dbReference type="PANTHER" id="PTHR43567:SF1">
    <property type="entry name" value="FLAVOREDOXIN"/>
    <property type="match status" value="1"/>
</dbReference>
<dbReference type="PANTHER" id="PTHR43567">
    <property type="entry name" value="FLAVOREDOXIN-RELATED-RELATED"/>
    <property type="match status" value="1"/>
</dbReference>
<dbReference type="SUPFAM" id="SSF50475">
    <property type="entry name" value="FMN-binding split barrel"/>
    <property type="match status" value="1"/>
</dbReference>
<feature type="domain" description="Flavin reductase like" evidence="4">
    <location>
        <begin position="12"/>
        <end position="156"/>
    </location>
</feature>
<dbReference type="InterPro" id="IPR052174">
    <property type="entry name" value="Flavoredoxin"/>
</dbReference>
<dbReference type="SMART" id="SM00903">
    <property type="entry name" value="Flavin_Reduct"/>
    <property type="match status" value="1"/>
</dbReference>
<comment type="cofactor">
    <cofactor evidence="1">
        <name>FMN</name>
        <dbReference type="ChEBI" id="CHEBI:58210"/>
    </cofactor>
</comment>
<reference evidence="5" key="1">
    <citation type="journal article" date="2020" name="mSystems">
        <title>Genome- and Community-Level Interaction Insights into Carbon Utilization and Element Cycling Functions of Hydrothermarchaeota in Hydrothermal Sediment.</title>
        <authorList>
            <person name="Zhou Z."/>
            <person name="Liu Y."/>
            <person name="Xu W."/>
            <person name="Pan J."/>
            <person name="Luo Z.H."/>
            <person name="Li M."/>
        </authorList>
    </citation>
    <scope>NUCLEOTIDE SEQUENCE [LARGE SCALE GENOMIC DNA]</scope>
    <source>
        <strain evidence="5">SpSt-609</strain>
    </source>
</reference>
<keyword evidence="2" id="KW-0285">Flavoprotein</keyword>
<evidence type="ECO:0000256" key="2">
    <source>
        <dbReference type="ARBA" id="ARBA00022630"/>
    </source>
</evidence>
<evidence type="ECO:0000256" key="3">
    <source>
        <dbReference type="ARBA" id="ARBA00038054"/>
    </source>
</evidence>
<evidence type="ECO:0000313" key="5">
    <source>
        <dbReference type="EMBL" id="HGU40457.1"/>
    </source>
</evidence>
<comment type="similarity">
    <text evidence="3">Belongs to the flavoredoxin family.</text>
</comment>
<dbReference type="AlphaFoldDB" id="A0A7C4CDE8"/>
<comment type="caution">
    <text evidence="5">The sequence shown here is derived from an EMBL/GenBank/DDBJ whole genome shotgun (WGS) entry which is preliminary data.</text>
</comment>
<name>A0A7C4CDE8_9BACT</name>
<gene>
    <name evidence="5" type="ORF">ENT77_04575</name>
</gene>
<dbReference type="InterPro" id="IPR002563">
    <property type="entry name" value="Flavin_Rdtase-like_dom"/>
</dbReference>
<dbReference type="Pfam" id="PF01613">
    <property type="entry name" value="Flavin_Reduct"/>
    <property type="match status" value="1"/>
</dbReference>
<dbReference type="Gene3D" id="2.30.110.10">
    <property type="entry name" value="Electron Transport, Fmn-binding Protein, Chain A"/>
    <property type="match status" value="1"/>
</dbReference>
<organism evidence="5">
    <name type="scientific">Fervidobacterium thailandense</name>
    <dbReference type="NCBI Taxonomy" id="1008305"/>
    <lineage>
        <taxon>Bacteria</taxon>
        <taxon>Thermotogati</taxon>
        <taxon>Thermotogota</taxon>
        <taxon>Thermotogae</taxon>
        <taxon>Thermotogales</taxon>
        <taxon>Fervidobacteriaceae</taxon>
        <taxon>Fervidobacterium</taxon>
    </lineage>
</organism>
<dbReference type="GO" id="GO:0010181">
    <property type="term" value="F:FMN binding"/>
    <property type="evidence" value="ECO:0007669"/>
    <property type="project" value="InterPro"/>
</dbReference>